<dbReference type="RefSeq" id="WP_176528625.1">
    <property type="nucleotide sequence ID" value="NZ_CP088022.1"/>
</dbReference>
<evidence type="ECO:0000313" key="1">
    <source>
        <dbReference type="EMBL" id="NVL04355.1"/>
    </source>
</evidence>
<dbReference type="EMBL" id="JABWSX010000001">
    <property type="protein sequence ID" value="NVL04355.1"/>
    <property type="molecule type" value="Genomic_DNA"/>
</dbReference>
<sequence>MGAILGRAIFQVMVVLAAVSIVALASMAVHGGYAPAAVQLAAKFSPPF</sequence>
<dbReference type="AlphaFoldDB" id="A0A973WJX5"/>
<name>A0A973WJX5_9BRAD</name>
<gene>
    <name evidence="1" type="ORF">HU230_01060</name>
</gene>
<proteinExistence type="predicted"/>
<comment type="caution">
    <text evidence="1">The sequence shown here is derived from an EMBL/GenBank/DDBJ whole genome shotgun (WGS) entry which is preliminary data.</text>
</comment>
<accession>A0A973WJX5</accession>
<reference evidence="1" key="1">
    <citation type="submission" date="2020-06" db="EMBL/GenBank/DDBJ databases">
        <title>Whole Genome Sequence of Bradyrhizobium sp. Strain 66S1MB.</title>
        <authorList>
            <person name="Bromfield E."/>
            <person name="Cloutier S."/>
        </authorList>
    </citation>
    <scope>NUCLEOTIDE SEQUENCE</scope>
    <source>
        <strain evidence="1">66S1MB</strain>
    </source>
</reference>
<organism evidence="1">
    <name type="scientific">Bradyrhizobium quebecense</name>
    <dbReference type="NCBI Taxonomy" id="2748629"/>
    <lineage>
        <taxon>Bacteria</taxon>
        <taxon>Pseudomonadati</taxon>
        <taxon>Pseudomonadota</taxon>
        <taxon>Alphaproteobacteria</taxon>
        <taxon>Hyphomicrobiales</taxon>
        <taxon>Nitrobacteraceae</taxon>
        <taxon>Bradyrhizobium</taxon>
    </lineage>
</organism>
<protein>
    <submittedName>
        <fullName evidence="1">Uncharacterized protein</fullName>
    </submittedName>
</protein>